<reference evidence="2 3" key="1">
    <citation type="journal article" date="2013" name="Genome Biol.">
        <title>The genome sequence of the most widely cultivated cacao type and its use to identify candidate genes regulating pod color.</title>
        <authorList>
            <person name="Motamayor J.C."/>
            <person name="Mockaitis K."/>
            <person name="Schmutz J."/>
            <person name="Haiminen N."/>
            <person name="Iii D.L."/>
            <person name="Cornejo O."/>
            <person name="Findley S.D."/>
            <person name="Zheng P."/>
            <person name="Utro F."/>
            <person name="Royaert S."/>
            <person name="Saski C."/>
            <person name="Jenkins J."/>
            <person name="Podicheti R."/>
            <person name="Zhao M."/>
            <person name="Scheffler B.E."/>
            <person name="Stack J.C."/>
            <person name="Feltus F.A."/>
            <person name="Mustiga G.M."/>
            <person name="Amores F."/>
            <person name="Phillips W."/>
            <person name="Marelli J.P."/>
            <person name="May G.D."/>
            <person name="Shapiro H."/>
            <person name="Ma J."/>
            <person name="Bustamante C.D."/>
            <person name="Schnell R.J."/>
            <person name="Main D."/>
            <person name="Gilbert D."/>
            <person name="Parida L."/>
            <person name="Kuhn D.N."/>
        </authorList>
    </citation>
    <scope>NUCLEOTIDE SEQUENCE [LARGE SCALE GENOMIC DNA]</scope>
    <source>
        <strain evidence="3">cv. Matina 1-6</strain>
    </source>
</reference>
<dbReference type="InParanoid" id="A0A061FA59"/>
<keyword evidence="3" id="KW-1185">Reference proteome</keyword>
<evidence type="ECO:0000259" key="1">
    <source>
        <dbReference type="Pfam" id="PF13456"/>
    </source>
</evidence>
<dbReference type="GO" id="GO:0003676">
    <property type="term" value="F:nucleic acid binding"/>
    <property type="evidence" value="ECO:0007669"/>
    <property type="project" value="InterPro"/>
</dbReference>
<dbReference type="HOGENOM" id="CLU_1858887_0_0_1"/>
<evidence type="ECO:0000313" key="2">
    <source>
        <dbReference type="EMBL" id="EOY13926.1"/>
    </source>
</evidence>
<feature type="domain" description="RNase H type-1" evidence="1">
    <location>
        <begin position="50"/>
        <end position="134"/>
    </location>
</feature>
<dbReference type="EMBL" id="CM001885">
    <property type="protein sequence ID" value="EOY13926.1"/>
    <property type="molecule type" value="Genomic_DNA"/>
</dbReference>
<proteinExistence type="predicted"/>
<dbReference type="Proteomes" id="UP000026915">
    <property type="component" value="Chromosome 7"/>
</dbReference>
<organism evidence="2 3">
    <name type="scientific">Theobroma cacao</name>
    <name type="common">Cacao</name>
    <name type="synonym">Cocoa</name>
    <dbReference type="NCBI Taxonomy" id="3641"/>
    <lineage>
        <taxon>Eukaryota</taxon>
        <taxon>Viridiplantae</taxon>
        <taxon>Streptophyta</taxon>
        <taxon>Embryophyta</taxon>
        <taxon>Tracheophyta</taxon>
        <taxon>Spermatophyta</taxon>
        <taxon>Magnoliopsida</taxon>
        <taxon>eudicotyledons</taxon>
        <taxon>Gunneridae</taxon>
        <taxon>Pentapetalae</taxon>
        <taxon>rosids</taxon>
        <taxon>malvids</taxon>
        <taxon>Malvales</taxon>
        <taxon>Malvaceae</taxon>
        <taxon>Byttnerioideae</taxon>
        <taxon>Theobroma</taxon>
    </lineage>
</organism>
<dbReference type="GO" id="GO:0004523">
    <property type="term" value="F:RNA-DNA hybrid ribonuclease activity"/>
    <property type="evidence" value="ECO:0007669"/>
    <property type="project" value="InterPro"/>
</dbReference>
<name>A0A061FA59_THECC</name>
<dbReference type="AlphaFoldDB" id="A0A061FA59"/>
<gene>
    <name evidence="2" type="ORF">TCM_032716</name>
</gene>
<dbReference type="InterPro" id="IPR053151">
    <property type="entry name" value="RNase_H-like"/>
</dbReference>
<dbReference type="Gramene" id="EOY13926">
    <property type="protein sequence ID" value="EOY13926"/>
    <property type="gene ID" value="TCM_032716"/>
</dbReference>
<sequence length="138" mass="15839">MVNQYRQANLVASGSQAQNCQITRRWCRPQGVKLNMDAALVNVNGIKLMVARFLLRNHAGEVMFAGFKRRAVNTKVVEVEMKAVHWSFLYCSSKNLRIDELELDCKVIVSWLRDNQVNGGVEHIVEDCKVMLEKACRW</sequence>
<dbReference type="PANTHER" id="PTHR47723:SF19">
    <property type="entry name" value="POLYNUCLEOTIDYL TRANSFERASE, RIBONUCLEASE H-LIKE SUPERFAMILY PROTEIN"/>
    <property type="match status" value="1"/>
</dbReference>
<evidence type="ECO:0000313" key="3">
    <source>
        <dbReference type="Proteomes" id="UP000026915"/>
    </source>
</evidence>
<dbReference type="PANTHER" id="PTHR47723">
    <property type="entry name" value="OS05G0353850 PROTEIN"/>
    <property type="match status" value="1"/>
</dbReference>
<accession>A0A061FA59</accession>
<dbReference type="InterPro" id="IPR002156">
    <property type="entry name" value="RNaseH_domain"/>
</dbReference>
<protein>
    <recommendedName>
        <fullName evidence="1">RNase H type-1 domain-containing protein</fullName>
    </recommendedName>
</protein>
<dbReference type="Pfam" id="PF13456">
    <property type="entry name" value="RVT_3"/>
    <property type="match status" value="1"/>
</dbReference>